<feature type="domain" description="HD-GYP" evidence="1">
    <location>
        <begin position="105"/>
        <end position="301"/>
    </location>
</feature>
<evidence type="ECO:0000313" key="2">
    <source>
        <dbReference type="EMBL" id="SNS89460.1"/>
    </source>
</evidence>
<name>A0A239I784_9FIRM</name>
<dbReference type="RefSeq" id="WP_089284493.1">
    <property type="nucleotide sequence ID" value="NZ_FZOJ01000026.1"/>
</dbReference>
<organism evidence="2 3">
    <name type="scientific">Anaerovirgula multivorans</name>
    <dbReference type="NCBI Taxonomy" id="312168"/>
    <lineage>
        <taxon>Bacteria</taxon>
        <taxon>Bacillati</taxon>
        <taxon>Bacillota</taxon>
        <taxon>Clostridia</taxon>
        <taxon>Peptostreptococcales</taxon>
        <taxon>Natronincolaceae</taxon>
        <taxon>Anaerovirgula</taxon>
    </lineage>
</organism>
<keyword evidence="2" id="KW-0378">Hydrolase</keyword>
<dbReference type="InterPro" id="IPR003607">
    <property type="entry name" value="HD/PDEase_dom"/>
</dbReference>
<sequence length="355" mass="40324">MLKINTSILTPGMVLAKPIYDAQGKLLIDRNIKLKKLYIDKLIQYKIEAVYISWNKENLSDVSEMITEETKLQALKVIKETVNNINITKHIDLRELETAITDIIGELMSDKGILLNLTDIRTIDDYTFGHSVNVCVLSLIMGIALNYDKESLKVLGVGALLHDIGKVQISSDILNKPGILTDMEYEEIKKHSFFGYGMVKNIEGIKKEIAWIIRDHHERYDGNGYPNGLWGENIHVFSRIVAICDVYDALTSNRIYRSGIPPHQAIEYLIAMGNHQFDYNLVKIFLRHICIYPIGTVVKLQSGEQGVVVELDEYCPTRPIIDIVRDMNGRSLETKIRVDLRKNLKNGIVSILEAV</sequence>
<accession>A0A239I784</accession>
<dbReference type="CDD" id="cd00077">
    <property type="entry name" value="HDc"/>
    <property type="match status" value="1"/>
</dbReference>
<protein>
    <submittedName>
        <fullName evidence="2">Metal dependent phosphohydrolase</fullName>
    </submittedName>
</protein>
<dbReference type="InterPro" id="IPR037522">
    <property type="entry name" value="HD_GYP_dom"/>
</dbReference>
<dbReference type="Pfam" id="PF13487">
    <property type="entry name" value="HD_5"/>
    <property type="match status" value="1"/>
</dbReference>
<dbReference type="GO" id="GO:0016787">
    <property type="term" value="F:hydrolase activity"/>
    <property type="evidence" value="ECO:0007669"/>
    <property type="project" value="UniProtKB-KW"/>
</dbReference>
<dbReference type="PANTHER" id="PTHR43155:SF2">
    <property type="entry name" value="CYCLIC DI-GMP PHOSPHODIESTERASE PA4108"/>
    <property type="match status" value="1"/>
</dbReference>
<dbReference type="SUPFAM" id="SSF109604">
    <property type="entry name" value="HD-domain/PDEase-like"/>
    <property type="match status" value="1"/>
</dbReference>
<evidence type="ECO:0000313" key="3">
    <source>
        <dbReference type="Proteomes" id="UP000198304"/>
    </source>
</evidence>
<gene>
    <name evidence="2" type="ORF">SAMN05446037_102613</name>
</gene>
<reference evidence="2 3" key="1">
    <citation type="submission" date="2017-06" db="EMBL/GenBank/DDBJ databases">
        <authorList>
            <person name="Kim H.J."/>
            <person name="Triplett B.A."/>
        </authorList>
    </citation>
    <scope>NUCLEOTIDE SEQUENCE [LARGE SCALE GENOMIC DNA]</scope>
    <source>
        <strain evidence="2 3">SCA</strain>
    </source>
</reference>
<evidence type="ECO:0000259" key="1">
    <source>
        <dbReference type="PROSITE" id="PS51832"/>
    </source>
</evidence>
<dbReference type="Gene3D" id="1.10.3210.10">
    <property type="entry name" value="Hypothetical protein af1432"/>
    <property type="match status" value="1"/>
</dbReference>
<dbReference type="AlphaFoldDB" id="A0A239I784"/>
<dbReference type="PANTHER" id="PTHR43155">
    <property type="entry name" value="CYCLIC DI-GMP PHOSPHODIESTERASE PA4108-RELATED"/>
    <property type="match status" value="1"/>
</dbReference>
<dbReference type="EMBL" id="FZOJ01000026">
    <property type="protein sequence ID" value="SNS89460.1"/>
    <property type="molecule type" value="Genomic_DNA"/>
</dbReference>
<keyword evidence="3" id="KW-1185">Reference proteome</keyword>
<dbReference type="Proteomes" id="UP000198304">
    <property type="component" value="Unassembled WGS sequence"/>
</dbReference>
<proteinExistence type="predicted"/>
<dbReference type="SMART" id="SM00471">
    <property type="entry name" value="HDc"/>
    <property type="match status" value="1"/>
</dbReference>
<dbReference type="OrthoDB" id="9804747at2"/>
<dbReference type="PROSITE" id="PS51832">
    <property type="entry name" value="HD_GYP"/>
    <property type="match status" value="1"/>
</dbReference>